<dbReference type="InterPro" id="IPR050789">
    <property type="entry name" value="Diverse_Enzym_Activities"/>
</dbReference>
<gene>
    <name evidence="2" type="ORF">FM110_02005</name>
</gene>
<dbReference type="Proteomes" id="UP000195981">
    <property type="component" value="Unassembled WGS sequence"/>
</dbReference>
<dbReference type="InterPro" id="IPR012338">
    <property type="entry name" value="Beta-lactam/transpept-like"/>
</dbReference>
<keyword evidence="3" id="KW-1185">Reference proteome</keyword>
<dbReference type="SUPFAM" id="SSF56601">
    <property type="entry name" value="beta-lactamase/transpeptidase-like"/>
    <property type="match status" value="1"/>
</dbReference>
<dbReference type="Pfam" id="PF00144">
    <property type="entry name" value="Beta-lactamase"/>
    <property type="match status" value="1"/>
</dbReference>
<sequence length="251" mass="26887">MVGPEGVRAARGDLDLERTWRSVTKMLTGYACGAALDRGIVSLDDAAGPEGSTLRHLLAHASGFFYDSDGVLMAPGRRRHYSNYGIDEAGRHVERALGRDFGDWVAEQVLEPLGMDRVRWTGSPSVGAFGPIADLALFAGELLRPTLLSPETFAAVTTVQLGELVGIMPGFGKQEPNPFGLGFEVRGAKSPHWTGGRNDPATFGHFGMQGTALWVDPSARLALVVGTAHEFCDAHREVLPRLSDAVLAQHA</sequence>
<dbReference type="PANTHER" id="PTHR43283">
    <property type="entry name" value="BETA-LACTAMASE-RELATED"/>
    <property type="match status" value="1"/>
</dbReference>
<evidence type="ECO:0000259" key="1">
    <source>
        <dbReference type="Pfam" id="PF00144"/>
    </source>
</evidence>
<dbReference type="PANTHER" id="PTHR43283:SF15">
    <property type="entry name" value="CONSERVED PROTEIN"/>
    <property type="match status" value="1"/>
</dbReference>
<dbReference type="EMBL" id="FWFG01000016">
    <property type="protein sequence ID" value="SLM88538.1"/>
    <property type="molecule type" value="Genomic_DNA"/>
</dbReference>
<name>A0A1X6WTZ9_9MICO</name>
<dbReference type="Gene3D" id="3.40.710.10">
    <property type="entry name" value="DD-peptidase/beta-lactamase superfamily"/>
    <property type="match status" value="1"/>
</dbReference>
<dbReference type="AlphaFoldDB" id="A0A1X6WTZ9"/>
<feature type="domain" description="Beta-lactamase-related" evidence="1">
    <location>
        <begin position="21"/>
        <end position="227"/>
    </location>
</feature>
<protein>
    <submittedName>
        <fullName evidence="2">Beta-lactamase class C and other penicillin binding proteins</fullName>
    </submittedName>
</protein>
<dbReference type="InterPro" id="IPR001466">
    <property type="entry name" value="Beta-lactam-related"/>
</dbReference>
<accession>A0A1X6WTZ9</accession>
<evidence type="ECO:0000313" key="2">
    <source>
        <dbReference type="EMBL" id="SLM88538.1"/>
    </source>
</evidence>
<evidence type="ECO:0000313" key="3">
    <source>
        <dbReference type="Proteomes" id="UP000195981"/>
    </source>
</evidence>
<organism evidence="2 3">
    <name type="scientific">Brachybacterium nesterenkovii</name>
    <dbReference type="NCBI Taxonomy" id="47847"/>
    <lineage>
        <taxon>Bacteria</taxon>
        <taxon>Bacillati</taxon>
        <taxon>Actinomycetota</taxon>
        <taxon>Actinomycetes</taxon>
        <taxon>Micrococcales</taxon>
        <taxon>Dermabacteraceae</taxon>
        <taxon>Brachybacterium</taxon>
    </lineage>
</organism>
<proteinExistence type="predicted"/>
<reference evidence="2 3" key="1">
    <citation type="submission" date="2017-02" db="EMBL/GenBank/DDBJ databases">
        <authorList>
            <person name="Peterson S.W."/>
        </authorList>
    </citation>
    <scope>NUCLEOTIDE SEQUENCE [LARGE SCALE GENOMIC DNA]</scope>
    <source>
        <strain evidence="2 3">CIP104813</strain>
    </source>
</reference>